<dbReference type="InterPro" id="IPR025110">
    <property type="entry name" value="AMP-bd_C"/>
</dbReference>
<dbReference type="PROSITE" id="PS00455">
    <property type="entry name" value="AMP_BINDING"/>
    <property type="match status" value="3"/>
</dbReference>
<dbReference type="EMBL" id="JAVRFE010000009">
    <property type="protein sequence ID" value="MDT0455949.1"/>
    <property type="molecule type" value="Genomic_DNA"/>
</dbReference>
<reference evidence="6" key="1">
    <citation type="submission" date="2024-05" db="EMBL/GenBank/DDBJ databases">
        <title>30 novel species of actinomycetes from the DSMZ collection.</title>
        <authorList>
            <person name="Nouioui I."/>
        </authorList>
    </citation>
    <scope>NUCLEOTIDE SEQUENCE</scope>
    <source>
        <strain evidence="6">DSM 41527</strain>
    </source>
</reference>
<dbReference type="Gene3D" id="2.30.38.10">
    <property type="entry name" value="Luciferase, Domain 3"/>
    <property type="match status" value="3"/>
</dbReference>
<dbReference type="Gene3D" id="3.40.50.1820">
    <property type="entry name" value="alpha/beta hydrolase"/>
    <property type="match status" value="1"/>
</dbReference>
<comment type="cofactor">
    <cofactor evidence="1">
        <name>pantetheine 4'-phosphate</name>
        <dbReference type="ChEBI" id="CHEBI:47942"/>
    </cofactor>
</comment>
<evidence type="ECO:0000256" key="1">
    <source>
        <dbReference type="ARBA" id="ARBA00001957"/>
    </source>
</evidence>
<dbReference type="CDD" id="cd17652">
    <property type="entry name" value="A_NRPS_CmdD_like"/>
    <property type="match status" value="1"/>
</dbReference>
<sequence length="2753" mass="297216">MSGAKTAGAADSGAREELFAGVPARWQGERSPVPALTLPELFEAQVRRTPDAPAATFRDRTLSYRELNERANRLARLLVARGAGPEQIVGVLMPRSLHQIVSLVAVTKTGAAYLPVDVDYPAERIAYMLGHSDPVCLLTTADSPAAEGLADRLVLLDDPAVDEALPGLPDTDPGDAERTTPLRTAHPAYVTYTSGSTGTPKAVVIEHRALADYLAWARKDYPSMGPGGTSLWHSPVSFDMTVSELWGPLVSGGRVLAAALEEDAHAGTVSCTFMKATPSHLPMLHLLPDGYSPTGELMLGGEALQGAALDEWRRRHPGATVINVYGPSEITVNMAQFRLEPGRPTPDGVLPLGRVMDNMRGYVLDDRLRPVAPGVTGELYIAGPGLARGYFRQPALSGERFVADPFGAPGERMYRSGDLARWTQDGQLVFRGRADHQVKVRGFRVEPGEIEAVLTQHPQVSRAVVLVREDRPGDQRIVAYVSRAEGAAEPDAGTLRAHAAEVVPWYMVPSAFVVIEEWPLTPNAKVDRKALPAPEYRTGAGRVPRTATEETLCRLAAEVLGLESVGVEDNFFDLGGHSLLANRLTSRIRAALDAELPMSAVFEAPTVAELAGRLAGAGAARPALTPARRPDRIPLSPAQQRLWFLHQLEGTGPAYTIPIALRLTGELDRTALEAALGDVRARHEALRTRFAEHDGEPHQVIVDAGQEPLELAFAALDGAEQLQRVLAEQAGHGFDLTAGVPLKAVLYRFGEREHVLLLLVHHIITDGWSRDPLTRDLCTAYTARAGGRAPAWEPLPVQYADYTLWQRGMLGDESDPDSAAARQLAFWKQALSGAPELLELPLDRPRPSVASYRGAVTRFTFDAGLHSRMAELARACDVTVFMVLQAGLAALLSRLGAGTDIPIGTAVAGRSDEALDDLVGFFVNTLVLRTDVSGDPTFRQLLARVRETDLAAYAHQDTPFERIVEAVNPVRSLSHAPLFQTMLTSQNTPEEGMALPGLEAVAQDVAKGVAPFDLSFHTKEQTAQDGTPAGIDALLEYATDLFDRATVEALTARLVRLLDEFTAQPDAPVGQLEILTEQERRQALEEWQGRPHEVSGKTLPALIEEQARRVPGAPAVVHEDTGLTYAELNERANRLARLLVRRGVGPERYVAVALPRSVDLVVTLLAIVKAGGAYLPLDPSYPADRLGFMLEDVAPVLAVTARGVLDHVPAPCPSLRLDDPEVVAELAAQDSADLTDADRTAPLLADNAAFVIFTSGSTGRPKGVTVQHRSLDAYLSWTRTAYPGVAGRALVHSPVAFDLTATGLFAPLTSGGCVELVELDGRTQAADGRPQPTFIKATPSHLPLLIELPGQYSPNEQLVLGGESLMGEVLEEWRGRHPGATVINEYGPTETTVGCSEYRIEPGESVPAGVVTIGRPIWNTQMFVLDARLRPVPTGSTGEVYIAGDLVTRGYHRRPDLTSGRFVANPYGPPGSRMYRSGDLARWRADGQMEFIARVDDQVKLRGFRIELGEIEGVIGAHPKLAQVAVIVREDQPGDKRLVGYAVPAPGQRVDSAELRRYAAGQLPDYMVPAVFVLLEELPLTVNRKLDRKALPTPDYGVAAGASGRAPRTAHEEILCGAFAEILGLPRVGVDDNFFALGGHSLLVTRLIAGLRRTLGAELPIRAVFEAPTVAELAARLADAGTARPPLVARERPARLPLSPAQQRLWFLHKLAGPSPTYNVPVAVRLTGELDRAALEAALADVVERHEALRTRFAEESGEPCQVVLSGEPSRPVVEWVELEASDQLETALAEAAAYGFDLTAGVPLKLTLFKLSEHQHVLLILLHHIASDGWSMGPLSRDLSTAYTSRVDGQAPAWEPLPVQYADYALWQRDVLGDESDPDSVLSQQLDFWRKELSGAPELLELPLDRPRPAVASHRGATVELSIDAELHRALLSFAQGSGATLFMVLHSAVAALLSRLGAGSDIPIGTAVAGRTDEALDDLVGFFVNTLVLRTDVSGDPTFRQLLARVRETDLAAYAHQDTPFERAVEAAQVTRVLSHTPLFQVSLNLEDGTAITPDLPGVQVRPEPVGVPAAKSELVFGLTEQHTTAGEPAGLTGELTYATDLFERAGAQALAGRLIRMLRTIAADPDRRVSSAEILAEEERRELLVTRNATGQAVPALTMPELFEAQAAQTPDAEAVVYEDTTLTYGELDRRANQLARLLITHGVGPERLVALAMPRSTDMITAALAIHKAGGAYLPIDPDYPTDRITYMLTDANPVCILTESTTADRLPDTAHPRILLDNDDTIRHLPDTQVTDNERTAPLDLHHPAYLIYTSGSTGRPKGVLVTHTGIASLATAQTHHLNTGPTSRTLQFASLSFDAATWEIIMALTHGATLVMAPPTRLTGDELTTLLGEQRITHATRPPAILATLPDHTLPTAMTLIVAGEACPPEQTNRWSTGRHMINAYGPTETTICTTMSPPLTNTSTTPPLGTPITNTHLYLLDHNLQPVPPGVPGELYTTGPGLARGYHNRPDLTAQHFIANPYGPPGTRLYRTGDLARWTTHHTLEYLGRTDNQIKIRGFRIELGEIETTLTDHPQVARAMALVRTDRADERRIVAYVEGPADAAAASRLVEELRGRCAGQLPAYMVPSAFVVLQEWPLTPNGKVDRKALPAPEQPTGSADGRAPRTPQEETLCGIFGELLGVASVSIDDSFFQLGGHSLLVTRLISRVRTALGAELPVRTVFEKPTVAGLAGEIGTARRARPSLRRMRSS</sequence>
<dbReference type="CDD" id="cd05930">
    <property type="entry name" value="A_NRPS"/>
    <property type="match status" value="2"/>
</dbReference>
<organism evidence="6 7">
    <name type="scientific">Streptomyces mooreae</name>
    <dbReference type="NCBI Taxonomy" id="3075523"/>
    <lineage>
        <taxon>Bacteria</taxon>
        <taxon>Bacillati</taxon>
        <taxon>Actinomycetota</taxon>
        <taxon>Actinomycetes</taxon>
        <taxon>Kitasatosporales</taxon>
        <taxon>Streptomycetaceae</taxon>
        <taxon>Streptomyces</taxon>
    </lineage>
</organism>
<dbReference type="Pfam" id="PF00668">
    <property type="entry name" value="Condensation"/>
    <property type="match status" value="2"/>
</dbReference>
<evidence type="ECO:0000256" key="2">
    <source>
        <dbReference type="ARBA" id="ARBA00022450"/>
    </source>
</evidence>
<feature type="domain" description="Carrier" evidence="5">
    <location>
        <begin position="2666"/>
        <end position="2741"/>
    </location>
</feature>
<feature type="domain" description="Carrier" evidence="5">
    <location>
        <begin position="543"/>
        <end position="618"/>
    </location>
</feature>
<dbReference type="Gene3D" id="3.40.50.980">
    <property type="match status" value="6"/>
</dbReference>
<dbReference type="Gene3D" id="3.30.559.10">
    <property type="entry name" value="Chloramphenicol acetyltransferase-like domain"/>
    <property type="match status" value="2"/>
</dbReference>
<dbReference type="SUPFAM" id="SSF56801">
    <property type="entry name" value="Acetyl-CoA synthetase-like"/>
    <property type="match status" value="3"/>
</dbReference>
<dbReference type="SUPFAM" id="SSF52777">
    <property type="entry name" value="CoA-dependent acyltransferases"/>
    <property type="match status" value="4"/>
</dbReference>
<keyword evidence="2" id="KW-0596">Phosphopantetheine</keyword>
<dbReference type="PANTHER" id="PTHR45527:SF1">
    <property type="entry name" value="FATTY ACID SYNTHASE"/>
    <property type="match status" value="1"/>
</dbReference>
<proteinExistence type="predicted"/>
<dbReference type="InterPro" id="IPR001242">
    <property type="entry name" value="Condensation_dom"/>
</dbReference>
<dbReference type="Gene3D" id="1.10.1200.10">
    <property type="entry name" value="ACP-like"/>
    <property type="match status" value="2"/>
</dbReference>
<keyword evidence="7" id="KW-1185">Reference proteome</keyword>
<dbReference type="Gene3D" id="3.30.559.30">
    <property type="entry name" value="Nonribosomal peptide synthetase, condensation domain"/>
    <property type="match status" value="2"/>
</dbReference>
<dbReference type="InterPro" id="IPR009081">
    <property type="entry name" value="PP-bd_ACP"/>
</dbReference>
<name>A0ABU2T3Z3_9ACTN</name>
<evidence type="ECO:0000313" key="7">
    <source>
        <dbReference type="Proteomes" id="UP001180551"/>
    </source>
</evidence>
<dbReference type="InterPro" id="IPR020845">
    <property type="entry name" value="AMP-binding_CS"/>
</dbReference>
<dbReference type="CDD" id="cd19540">
    <property type="entry name" value="LCL_NRPS-like"/>
    <property type="match status" value="2"/>
</dbReference>
<feature type="domain" description="Carrier" evidence="5">
    <location>
        <begin position="1606"/>
        <end position="1681"/>
    </location>
</feature>
<evidence type="ECO:0000256" key="3">
    <source>
        <dbReference type="ARBA" id="ARBA00022553"/>
    </source>
</evidence>
<feature type="region of interest" description="Disordered" evidence="4">
    <location>
        <begin position="2646"/>
        <end position="2670"/>
    </location>
</feature>
<dbReference type="SMART" id="SM00823">
    <property type="entry name" value="PKS_PP"/>
    <property type="match status" value="3"/>
</dbReference>
<comment type="caution">
    <text evidence="6">The sequence shown here is derived from an EMBL/GenBank/DDBJ whole genome shotgun (WGS) entry which is preliminary data.</text>
</comment>
<dbReference type="InterPro" id="IPR000873">
    <property type="entry name" value="AMP-dep_synth/lig_dom"/>
</dbReference>
<dbReference type="PROSITE" id="PS00012">
    <property type="entry name" value="PHOSPHOPANTETHEINE"/>
    <property type="match status" value="3"/>
</dbReference>
<dbReference type="InterPro" id="IPR029058">
    <property type="entry name" value="AB_hydrolase_fold"/>
</dbReference>
<gene>
    <name evidence="6" type="ORF">RM550_09380</name>
</gene>
<dbReference type="RefSeq" id="WP_311623241.1">
    <property type="nucleotide sequence ID" value="NZ_JAVRFE010000009.1"/>
</dbReference>
<evidence type="ECO:0000259" key="5">
    <source>
        <dbReference type="PROSITE" id="PS50075"/>
    </source>
</evidence>
<dbReference type="InterPro" id="IPR010071">
    <property type="entry name" value="AA_adenyl_dom"/>
</dbReference>
<dbReference type="PROSITE" id="PS50075">
    <property type="entry name" value="CARRIER"/>
    <property type="match status" value="3"/>
</dbReference>
<dbReference type="SUPFAM" id="SSF47336">
    <property type="entry name" value="ACP-like"/>
    <property type="match status" value="3"/>
</dbReference>
<dbReference type="InterPro" id="IPR023213">
    <property type="entry name" value="CAT-like_dom_sf"/>
</dbReference>
<dbReference type="Pfam" id="PF00501">
    <property type="entry name" value="AMP-binding"/>
    <property type="match status" value="3"/>
</dbReference>
<evidence type="ECO:0000256" key="4">
    <source>
        <dbReference type="SAM" id="MobiDB-lite"/>
    </source>
</evidence>
<dbReference type="InterPro" id="IPR036736">
    <property type="entry name" value="ACP-like_sf"/>
</dbReference>
<dbReference type="Proteomes" id="UP001180551">
    <property type="component" value="Unassembled WGS sequence"/>
</dbReference>
<dbReference type="Pfam" id="PF00550">
    <property type="entry name" value="PP-binding"/>
    <property type="match status" value="3"/>
</dbReference>
<keyword evidence="3" id="KW-0597">Phosphoprotein</keyword>
<dbReference type="Pfam" id="PF13193">
    <property type="entry name" value="AMP-binding_C"/>
    <property type="match status" value="3"/>
</dbReference>
<dbReference type="Gene3D" id="3.30.300.30">
    <property type="match status" value="3"/>
</dbReference>
<accession>A0ABU2T3Z3</accession>
<dbReference type="PANTHER" id="PTHR45527">
    <property type="entry name" value="NONRIBOSOMAL PEPTIDE SYNTHETASE"/>
    <property type="match status" value="1"/>
</dbReference>
<evidence type="ECO:0000313" key="6">
    <source>
        <dbReference type="EMBL" id="MDT0455949.1"/>
    </source>
</evidence>
<dbReference type="NCBIfam" id="TIGR01733">
    <property type="entry name" value="AA-adenyl-dom"/>
    <property type="match status" value="3"/>
</dbReference>
<dbReference type="NCBIfam" id="NF003417">
    <property type="entry name" value="PRK04813.1"/>
    <property type="match status" value="3"/>
</dbReference>
<dbReference type="InterPro" id="IPR006162">
    <property type="entry name" value="Ppantetheine_attach_site"/>
</dbReference>
<dbReference type="InterPro" id="IPR020806">
    <property type="entry name" value="PKS_PP-bd"/>
</dbReference>
<dbReference type="InterPro" id="IPR045851">
    <property type="entry name" value="AMP-bd_C_sf"/>
</dbReference>
<protein>
    <submittedName>
        <fullName evidence="6">Amino acid adenylation domain-containing protein</fullName>
    </submittedName>
</protein>